<sequence>MQATDLMPDASTPKVVSYGSDPNQNLEVFQSSGDAQGTIVYIHGGAWEGGSMQQNTSAIIQAQEEQERTAEFVQLAKLASSGVLDELKPQLSRGWDIVSINYRLATATSGPGIRATQLMNDVDHAMRYIVANAKALDLDMSTFIISGGSAGGHLALMEALTASSGQFMDPALPSNLKKVKLSFDGVIAMVAPTDLNTLYLVGGPLAPPGQEALLGCSLQNPPFTAGMPQCNESVVNQFSPLTYTKAARVNGVTLPPAYFAYGGLDTLVLISTQGMPEIDAWAAASGPNETWYDLPPQGTHNIDDNVNDLALNNWLDNVASATWTGPNAKTPTN</sequence>
<dbReference type="PANTHER" id="PTHR48081:SF30">
    <property type="entry name" value="ACETYL-HYDROLASE LIPR-RELATED"/>
    <property type="match status" value="1"/>
</dbReference>
<evidence type="ECO:0000313" key="4">
    <source>
        <dbReference type="EMBL" id="CAB4665032.1"/>
    </source>
</evidence>
<dbReference type="PANTHER" id="PTHR48081">
    <property type="entry name" value="AB HYDROLASE SUPERFAMILY PROTEIN C4A8.06C"/>
    <property type="match status" value="1"/>
</dbReference>
<dbReference type="EMBL" id="CAEZXE010000001">
    <property type="protein sequence ID" value="CAB4665032.1"/>
    <property type="molecule type" value="Genomic_DNA"/>
</dbReference>
<dbReference type="Pfam" id="PF20434">
    <property type="entry name" value="BD-FAE"/>
    <property type="match status" value="1"/>
</dbReference>
<organism evidence="3">
    <name type="scientific">freshwater metagenome</name>
    <dbReference type="NCBI Taxonomy" id="449393"/>
    <lineage>
        <taxon>unclassified sequences</taxon>
        <taxon>metagenomes</taxon>
        <taxon>ecological metagenomes</taxon>
    </lineage>
</organism>
<dbReference type="InterPro" id="IPR050300">
    <property type="entry name" value="GDXG_lipolytic_enzyme"/>
</dbReference>
<dbReference type="Gene3D" id="3.40.50.1820">
    <property type="entry name" value="alpha/beta hydrolase"/>
    <property type="match status" value="1"/>
</dbReference>
<dbReference type="AlphaFoldDB" id="A0A6J6CCY7"/>
<dbReference type="SUPFAM" id="SSF53474">
    <property type="entry name" value="alpha/beta-Hydrolases"/>
    <property type="match status" value="1"/>
</dbReference>
<dbReference type="GO" id="GO:0004806">
    <property type="term" value="F:triacylglycerol lipase activity"/>
    <property type="evidence" value="ECO:0007669"/>
    <property type="project" value="TreeGrafter"/>
</dbReference>
<evidence type="ECO:0000313" key="3">
    <source>
        <dbReference type="EMBL" id="CAB4548975.1"/>
    </source>
</evidence>
<feature type="domain" description="BD-FAE-like" evidence="2">
    <location>
        <begin position="87"/>
        <end position="248"/>
    </location>
</feature>
<protein>
    <submittedName>
        <fullName evidence="3">Unannotated protein</fullName>
    </submittedName>
</protein>
<dbReference type="InterPro" id="IPR049492">
    <property type="entry name" value="BD-FAE-like_dom"/>
</dbReference>
<proteinExistence type="predicted"/>
<gene>
    <name evidence="3" type="ORF">UFOPK1495_00714</name>
    <name evidence="4" type="ORF">UFOPK2350_00003</name>
</gene>
<dbReference type="InterPro" id="IPR029058">
    <property type="entry name" value="AB_hydrolase_fold"/>
</dbReference>
<reference evidence="3" key="1">
    <citation type="submission" date="2020-05" db="EMBL/GenBank/DDBJ databases">
        <authorList>
            <person name="Chiriac C."/>
            <person name="Salcher M."/>
            <person name="Ghai R."/>
            <person name="Kavagutti S V."/>
        </authorList>
    </citation>
    <scope>NUCLEOTIDE SEQUENCE</scope>
</reference>
<evidence type="ECO:0000256" key="1">
    <source>
        <dbReference type="ARBA" id="ARBA00022801"/>
    </source>
</evidence>
<accession>A0A6J6CCY7</accession>
<dbReference type="EMBL" id="CAEZSU010000062">
    <property type="protein sequence ID" value="CAB4548975.1"/>
    <property type="molecule type" value="Genomic_DNA"/>
</dbReference>
<name>A0A6J6CCY7_9ZZZZ</name>
<evidence type="ECO:0000259" key="2">
    <source>
        <dbReference type="Pfam" id="PF20434"/>
    </source>
</evidence>
<keyword evidence="1" id="KW-0378">Hydrolase</keyword>